<proteinExistence type="predicted"/>
<organism evidence="2 3">
    <name type="scientific">Dipteronia sinensis</name>
    <dbReference type="NCBI Taxonomy" id="43782"/>
    <lineage>
        <taxon>Eukaryota</taxon>
        <taxon>Viridiplantae</taxon>
        <taxon>Streptophyta</taxon>
        <taxon>Embryophyta</taxon>
        <taxon>Tracheophyta</taxon>
        <taxon>Spermatophyta</taxon>
        <taxon>Magnoliopsida</taxon>
        <taxon>eudicotyledons</taxon>
        <taxon>Gunneridae</taxon>
        <taxon>Pentapetalae</taxon>
        <taxon>rosids</taxon>
        <taxon>malvids</taxon>
        <taxon>Sapindales</taxon>
        <taxon>Sapindaceae</taxon>
        <taxon>Hippocastanoideae</taxon>
        <taxon>Acereae</taxon>
        <taxon>Dipteronia</taxon>
    </lineage>
</organism>
<reference evidence="2" key="1">
    <citation type="journal article" date="2023" name="Plant J.">
        <title>Genome sequences and population genomics provide insights into the demographic history, inbreeding, and mutation load of two 'living fossil' tree species of Dipteronia.</title>
        <authorList>
            <person name="Feng Y."/>
            <person name="Comes H.P."/>
            <person name="Chen J."/>
            <person name="Zhu S."/>
            <person name="Lu R."/>
            <person name="Zhang X."/>
            <person name="Li P."/>
            <person name="Qiu J."/>
            <person name="Olsen K.M."/>
            <person name="Qiu Y."/>
        </authorList>
    </citation>
    <scope>NUCLEOTIDE SEQUENCE</scope>
    <source>
        <strain evidence="2">NBL</strain>
    </source>
</reference>
<keyword evidence="3" id="KW-1185">Reference proteome</keyword>
<dbReference type="AlphaFoldDB" id="A0AAE0B2T5"/>
<evidence type="ECO:0000313" key="3">
    <source>
        <dbReference type="Proteomes" id="UP001281410"/>
    </source>
</evidence>
<dbReference type="EMBL" id="JANJYJ010000001">
    <property type="protein sequence ID" value="KAK3228943.1"/>
    <property type="molecule type" value="Genomic_DNA"/>
</dbReference>
<evidence type="ECO:0000313" key="2">
    <source>
        <dbReference type="EMBL" id="KAK3228943.1"/>
    </source>
</evidence>
<protein>
    <recommendedName>
        <fullName evidence="1">Reverse transcriptase zinc-binding domain-containing protein</fullName>
    </recommendedName>
</protein>
<gene>
    <name evidence="2" type="ORF">Dsin_000824</name>
</gene>
<comment type="caution">
    <text evidence="2">The sequence shown here is derived from an EMBL/GenBank/DDBJ whole genome shotgun (WGS) entry which is preliminary data.</text>
</comment>
<evidence type="ECO:0000259" key="1">
    <source>
        <dbReference type="Pfam" id="PF13966"/>
    </source>
</evidence>
<name>A0AAE0B2T5_9ROSI</name>
<dbReference type="PANTHER" id="PTHR33116:SF86">
    <property type="entry name" value="REVERSE TRANSCRIPTASE DOMAIN-CONTAINING PROTEIN"/>
    <property type="match status" value="1"/>
</dbReference>
<dbReference type="InterPro" id="IPR026960">
    <property type="entry name" value="RVT-Znf"/>
</dbReference>
<sequence length="440" mass="49790">MSIFTLPISLCKDLTAMISKFWWGSRNGRRKISWVKWDQLCLPKRCGGLGFRDLALFNHALLANQAWRILKNPEDLAAQILRAKYFKGAGFLEAPTGSGCSHIWRSIIWGRSLLKDGLRWIVRDGNNIRVFKDQWLPRPSTFKPITPDPGSDLRVAELLDRNSSRWDSVKLHQLLLPIDRDIVRSIPVSWIGGHDSLSWHYDRKRCYSVKSGYRLALQRKLQDSASSSSSTQKWWSSLWCLNVPPKVRIFIWRVCLNAIPSLANLWARKVVADPCCLRCGVDVESGGHALFWCGGARKVWGLTRFDSFFEDLKNAPVLDVFQAILPKVSYAEFALFCMTTWAIWNDRNSFSNCGKSKESKLVASRAAELLSEFQNSMVALSPPTRSQTVISGSIDWLAPPPGLLKLNTEIATHKNYNSIGLGATIRDDKGKVIIARSRQL</sequence>
<dbReference type="PANTHER" id="PTHR33116">
    <property type="entry name" value="REVERSE TRANSCRIPTASE ZINC-BINDING DOMAIN-CONTAINING PROTEIN-RELATED-RELATED"/>
    <property type="match status" value="1"/>
</dbReference>
<dbReference type="Pfam" id="PF13966">
    <property type="entry name" value="zf-RVT"/>
    <property type="match status" value="1"/>
</dbReference>
<accession>A0AAE0B2T5</accession>
<dbReference type="Proteomes" id="UP001281410">
    <property type="component" value="Unassembled WGS sequence"/>
</dbReference>
<feature type="domain" description="Reverse transcriptase zinc-binding" evidence="1">
    <location>
        <begin position="207"/>
        <end position="300"/>
    </location>
</feature>